<evidence type="ECO:0000256" key="1">
    <source>
        <dbReference type="SAM" id="MobiDB-lite"/>
    </source>
</evidence>
<dbReference type="RefSeq" id="WP_023362479.1">
    <property type="nucleotide sequence ID" value="NC_022657.1"/>
</dbReference>
<protein>
    <submittedName>
        <fullName evidence="2">Uncharacterized protein</fullName>
    </submittedName>
</protein>
<evidence type="ECO:0000313" key="2">
    <source>
        <dbReference type="EMBL" id="AGZ42106.1"/>
    </source>
</evidence>
<dbReference type="AlphaFoldDB" id="U5W2H5"/>
<organism evidence="2 3">
    <name type="scientific">Actinoplanes friuliensis DSM 7358</name>
    <dbReference type="NCBI Taxonomy" id="1246995"/>
    <lineage>
        <taxon>Bacteria</taxon>
        <taxon>Bacillati</taxon>
        <taxon>Actinomycetota</taxon>
        <taxon>Actinomycetes</taxon>
        <taxon>Micromonosporales</taxon>
        <taxon>Micromonosporaceae</taxon>
        <taxon>Actinoplanes</taxon>
    </lineage>
</organism>
<dbReference type="EMBL" id="CP006272">
    <property type="protein sequence ID" value="AGZ42106.1"/>
    <property type="molecule type" value="Genomic_DNA"/>
</dbReference>
<evidence type="ECO:0000313" key="3">
    <source>
        <dbReference type="Proteomes" id="UP000017746"/>
    </source>
</evidence>
<accession>U5W2H5</accession>
<feature type="compositionally biased region" description="Pro residues" evidence="1">
    <location>
        <begin position="644"/>
        <end position="658"/>
    </location>
</feature>
<dbReference type="KEGG" id="afs:AFR_19170"/>
<dbReference type="eggNOG" id="ENOG5031ZVT">
    <property type="taxonomic scope" value="Bacteria"/>
</dbReference>
<dbReference type="PATRIC" id="fig|1246995.3.peg.3894"/>
<sequence length="912" mass="97506">MEVLLAGGIRPKPDHRVHAVARTALLPGTPVAVGPADEGPANALARLHALVAAGGVIAAGAGVDLGDGFRSARIDGGVGDRRDAVLAALSVPAFADHLGAPTALLVALFGPFATRPLGTVTLETIAAGRWPILRYAVACSDLLGPEQLVQLLALRAPEGVDPFPAGLPSVVATQLRRVTAGFSAPRRLRVLTDLWEQACGSSADRARRERIRGSQGRHDRYEELFERRRRHESDLITAALHRHFCAEPSLADVALWSPPAQVWVARADRIRDDAFAATVLARVAATAAEAGPEEALRRHQHEIAAGAATLSKRAASAASRAVPGLTGHPARPAVYLRDIHERIPVGVPLSPKRVVFLRDRFALARDYGQVALAACNLFLTGNPESSADGRDARSIWLRTGLRPWREQVGYFSPDRLPGWDLEPEDGAEPLGRRPADTETVADLLWYAELADAVARLNGHAAARLERERHQLFPDTNPAPEQEEPATVADFAAGAAQLAELGGAVPPRARTWTEVVAGLHQVVEAATAQSGRFVVPPAVDAFEGQLLPGSGMRMEIARTALQLVGWAGYMGNCIAEEPYPEDAAKGRVMLVALRGPDGRIRANVEVRLTGRGWRLAQIQGRFNDDPDPELRRSTEEWVASLPRTVVPPPADSVPEPAPARRPARPSPARRIVADLGDQLGDLAAGTVGPAPVLAALIDAPDGPEALVALRRSSPATLLRAVRRALAGPVTLDELWAASARRPLAEAVAALSDEEVRDRLAPLTVDAPLPGALRKLARLPRIAPARTADQVAIRVRAALGTLIRIDAPELSAAMTSRPHAELLRAGALAVTSWGGLDGNRPVIAVMARRRIRVPGYPQTTLRDDLWQQAWPGAEELGAARDVFWDAIAAKGLLVPASWLEPAGWPALWARAHRR</sequence>
<keyword evidence="3" id="KW-1185">Reference proteome</keyword>
<name>U5W2H5_9ACTN</name>
<feature type="region of interest" description="Disordered" evidence="1">
    <location>
        <begin position="643"/>
        <end position="666"/>
    </location>
</feature>
<proteinExistence type="predicted"/>
<reference evidence="2 3" key="1">
    <citation type="journal article" date="2014" name="J. Biotechnol.">
        <title>Complete genome sequence of the actinobacterium Actinoplanes friuliensis HAG 010964, producer of the lipopeptide antibiotic friulimycin.</title>
        <authorList>
            <person name="Ruckert C."/>
            <person name="Szczepanowski R."/>
            <person name="Albersmeier A."/>
            <person name="Goesmann A."/>
            <person name="Fischer N."/>
            <person name="Steinkamper A."/>
            <person name="Puhler A."/>
            <person name="Biener R."/>
            <person name="Schwartz D."/>
            <person name="Kalinowski J."/>
        </authorList>
    </citation>
    <scope>NUCLEOTIDE SEQUENCE [LARGE SCALE GENOMIC DNA]</scope>
    <source>
        <strain evidence="2 3">DSM 7358</strain>
    </source>
</reference>
<dbReference type="OrthoDB" id="3285983at2"/>
<gene>
    <name evidence="2" type="ORF">AFR_19170</name>
</gene>
<dbReference type="Proteomes" id="UP000017746">
    <property type="component" value="Chromosome"/>
</dbReference>
<dbReference type="HOGENOM" id="CLU_320716_0_0_11"/>